<dbReference type="PANTHER" id="PTHR39178:SF1">
    <property type="entry name" value="RIBOSOMAL-PROCESSING CYSTEINE PROTEASE PRP"/>
    <property type="match status" value="1"/>
</dbReference>
<evidence type="ECO:0000256" key="5">
    <source>
        <dbReference type="ARBA" id="ARBA00044503"/>
    </source>
</evidence>
<proteinExistence type="inferred from homology"/>
<evidence type="ECO:0000256" key="1">
    <source>
        <dbReference type="ARBA" id="ARBA00022517"/>
    </source>
</evidence>
<dbReference type="InterPro" id="IPR007422">
    <property type="entry name" value="Peptidase_Prp"/>
</dbReference>
<dbReference type="CDD" id="cd16332">
    <property type="entry name" value="Prp-like"/>
    <property type="match status" value="1"/>
</dbReference>
<dbReference type="GO" id="GO:0006508">
    <property type="term" value="P:proteolysis"/>
    <property type="evidence" value="ECO:0007669"/>
    <property type="project" value="UniProtKB-KW"/>
</dbReference>
<gene>
    <name evidence="7" type="ORF">EDC18_10455</name>
</gene>
<protein>
    <recommendedName>
        <fullName evidence="6">Ribosomal processing cysteine protease Prp</fullName>
    </recommendedName>
</protein>
<keyword evidence="2" id="KW-0645">Protease</keyword>
<dbReference type="EMBL" id="SMAL01000004">
    <property type="protein sequence ID" value="TCT14907.1"/>
    <property type="molecule type" value="Genomic_DNA"/>
</dbReference>
<dbReference type="Proteomes" id="UP000294902">
    <property type="component" value="Unassembled WGS sequence"/>
</dbReference>
<keyword evidence="3" id="KW-0378">Hydrolase</keyword>
<evidence type="ECO:0000313" key="8">
    <source>
        <dbReference type="Proteomes" id="UP000294902"/>
    </source>
</evidence>
<dbReference type="AlphaFoldDB" id="A0A4R3MK20"/>
<comment type="caution">
    <text evidence="7">The sequence shown here is derived from an EMBL/GenBank/DDBJ whole genome shotgun (WGS) entry which is preliminary data.</text>
</comment>
<keyword evidence="8" id="KW-1185">Reference proteome</keyword>
<evidence type="ECO:0000313" key="7">
    <source>
        <dbReference type="EMBL" id="TCT14907.1"/>
    </source>
</evidence>
<reference evidence="7 8" key="1">
    <citation type="submission" date="2019-03" db="EMBL/GenBank/DDBJ databases">
        <title>Genomic Encyclopedia of Type Strains, Phase IV (KMG-IV): sequencing the most valuable type-strain genomes for metagenomic binning, comparative biology and taxonomic classification.</title>
        <authorList>
            <person name="Goeker M."/>
        </authorList>
    </citation>
    <scope>NUCLEOTIDE SEQUENCE [LARGE SCALE GENOMIC DNA]</scope>
    <source>
        <strain evidence="7 8">DSM 24629</strain>
    </source>
</reference>
<evidence type="ECO:0000256" key="3">
    <source>
        <dbReference type="ARBA" id="ARBA00022801"/>
    </source>
</evidence>
<dbReference type="InterPro" id="IPR036764">
    <property type="entry name" value="Peptidase_Prp_sf"/>
</dbReference>
<keyword evidence="1" id="KW-0690">Ribosome biogenesis</keyword>
<dbReference type="RefSeq" id="WP_132251741.1">
    <property type="nucleotide sequence ID" value="NZ_SMAL01000004.1"/>
</dbReference>
<dbReference type="GO" id="GO:0042254">
    <property type="term" value="P:ribosome biogenesis"/>
    <property type="evidence" value="ECO:0007669"/>
    <property type="project" value="UniProtKB-KW"/>
</dbReference>
<evidence type="ECO:0000256" key="4">
    <source>
        <dbReference type="ARBA" id="ARBA00022807"/>
    </source>
</evidence>
<dbReference type="GO" id="GO:0008234">
    <property type="term" value="F:cysteine-type peptidase activity"/>
    <property type="evidence" value="ECO:0007669"/>
    <property type="project" value="UniProtKB-KW"/>
</dbReference>
<dbReference type="SUPFAM" id="SSF118010">
    <property type="entry name" value="TM1457-like"/>
    <property type="match status" value="1"/>
</dbReference>
<evidence type="ECO:0000256" key="2">
    <source>
        <dbReference type="ARBA" id="ARBA00022670"/>
    </source>
</evidence>
<evidence type="ECO:0000256" key="6">
    <source>
        <dbReference type="ARBA" id="ARBA00044538"/>
    </source>
</evidence>
<name>A0A4R3MK20_9FIRM</name>
<keyword evidence="4" id="KW-0788">Thiol protease</keyword>
<dbReference type="OrthoDB" id="48998at2"/>
<dbReference type="PANTHER" id="PTHR39178">
    <property type="entry name" value="HYPOTHETICAL RIBOSOME-ASSOCIATED PROTEIN"/>
    <property type="match status" value="1"/>
</dbReference>
<dbReference type="Gene3D" id="3.30.70.1490">
    <property type="entry name" value="Cysteine protease Prp"/>
    <property type="match status" value="1"/>
</dbReference>
<accession>A0A4R3MK20</accession>
<sequence>MIKVNFIKKDQDIIGFTSKGHAGYGEHGNDVICAAVSVLIINTVNAIESFTPDSFHIDENEKEGLITIKFNNKVSKETKLLLDTLILGLNGIESEYGTQYIQVSFKEV</sequence>
<organism evidence="7 8">
    <name type="scientific">Natranaerovirga pectinivora</name>
    <dbReference type="NCBI Taxonomy" id="682400"/>
    <lineage>
        <taxon>Bacteria</taxon>
        <taxon>Bacillati</taxon>
        <taxon>Bacillota</taxon>
        <taxon>Clostridia</taxon>
        <taxon>Lachnospirales</taxon>
        <taxon>Natranaerovirgaceae</taxon>
        <taxon>Natranaerovirga</taxon>
    </lineage>
</organism>
<dbReference type="Pfam" id="PF04327">
    <property type="entry name" value="Peptidase_Prp"/>
    <property type="match status" value="1"/>
</dbReference>
<comment type="similarity">
    <text evidence="5">Belongs to the Prp family.</text>
</comment>